<dbReference type="Pfam" id="PF01551">
    <property type="entry name" value="Peptidase_M23"/>
    <property type="match status" value="1"/>
</dbReference>
<sequence length="420" mass="47539">MYIKKIIFVFLFSMVSFAAFSQSTQQTSAELSRRKEAIQRDIDQLQKKLKAAESNKKATLSQVNALRAQIRLRQSKISTINSEIRNLDNQISENTTKVRSLQNQLTTLKKEYSSMIRFAQRNRNAYDKMMFIFSAQNFNQAYMRVKYLQQFGQYRKKQAGYIEEKKKDLGNQISELDKSLKEKSKLLSSEEEERKKLQKNQNQQATVLKNYTKQENQFKNDIQRRKSDQATIDRQLRAAIARELAEARKREQAAAAAKAKAEGKPVPPPSTSSNASLTRSPEVEKLNSAFISNKGSLPWPVENRLILERFGKHKIDAATYNNDGIKLQTGEGANVRAVFEGTVSSVFPIQNTFAVIISHGQYFTVYQGLKVVNVSAGAKVTTRQNIGKVGVGDNAELSFQIHKANANGTVPENPESWLAR</sequence>
<evidence type="ECO:0000256" key="1">
    <source>
        <dbReference type="ARBA" id="ARBA00022729"/>
    </source>
</evidence>
<organism evidence="6 7">
    <name type="scientific">Pedobacter flavus</name>
    <dbReference type="NCBI Taxonomy" id="3113906"/>
    <lineage>
        <taxon>Bacteria</taxon>
        <taxon>Pseudomonadati</taxon>
        <taxon>Bacteroidota</taxon>
        <taxon>Sphingobacteriia</taxon>
        <taxon>Sphingobacteriales</taxon>
        <taxon>Sphingobacteriaceae</taxon>
        <taxon>Pedobacter</taxon>
    </lineage>
</organism>
<evidence type="ECO:0000313" key="7">
    <source>
        <dbReference type="Proteomes" id="UP001337681"/>
    </source>
</evidence>
<evidence type="ECO:0000256" key="2">
    <source>
        <dbReference type="SAM" id="Coils"/>
    </source>
</evidence>
<keyword evidence="7" id="KW-1185">Reference proteome</keyword>
<evidence type="ECO:0000256" key="4">
    <source>
        <dbReference type="SAM" id="SignalP"/>
    </source>
</evidence>
<feature type="compositionally biased region" description="Polar residues" evidence="3">
    <location>
        <begin position="199"/>
        <end position="212"/>
    </location>
</feature>
<dbReference type="InterPro" id="IPR011055">
    <property type="entry name" value="Dup_hybrid_motif"/>
</dbReference>
<gene>
    <name evidence="6" type="ORF">VRU49_04855</name>
</gene>
<evidence type="ECO:0000256" key="3">
    <source>
        <dbReference type="SAM" id="MobiDB-lite"/>
    </source>
</evidence>
<accession>A0ABU7H092</accession>
<dbReference type="Gene3D" id="2.70.70.10">
    <property type="entry name" value="Glucose Permease (Domain IIA)"/>
    <property type="match status" value="1"/>
</dbReference>
<dbReference type="RefSeq" id="WP_330145661.1">
    <property type="nucleotide sequence ID" value="NZ_JAZDQU010000001.1"/>
</dbReference>
<dbReference type="InterPro" id="IPR050570">
    <property type="entry name" value="Cell_wall_metabolism_enzyme"/>
</dbReference>
<feature type="signal peptide" evidence="4">
    <location>
        <begin position="1"/>
        <end position="18"/>
    </location>
</feature>
<feature type="coiled-coil region" evidence="2">
    <location>
        <begin position="28"/>
        <end position="111"/>
    </location>
</feature>
<protein>
    <submittedName>
        <fullName evidence="6">Peptidoglycan DD-metalloendopeptidase family protein</fullName>
    </submittedName>
</protein>
<evidence type="ECO:0000313" key="6">
    <source>
        <dbReference type="EMBL" id="MEE1884749.1"/>
    </source>
</evidence>
<dbReference type="SUPFAM" id="SSF51261">
    <property type="entry name" value="Duplicated hybrid motif"/>
    <property type="match status" value="1"/>
</dbReference>
<dbReference type="PANTHER" id="PTHR21666">
    <property type="entry name" value="PEPTIDASE-RELATED"/>
    <property type="match status" value="1"/>
</dbReference>
<proteinExistence type="predicted"/>
<dbReference type="Gene3D" id="6.10.250.3150">
    <property type="match status" value="1"/>
</dbReference>
<dbReference type="Proteomes" id="UP001337681">
    <property type="component" value="Unassembled WGS sequence"/>
</dbReference>
<feature type="region of interest" description="Disordered" evidence="3">
    <location>
        <begin position="251"/>
        <end position="280"/>
    </location>
</feature>
<keyword evidence="1 4" id="KW-0732">Signal</keyword>
<name>A0ABU7H092_9SPHI</name>
<dbReference type="CDD" id="cd12797">
    <property type="entry name" value="M23_peptidase"/>
    <property type="match status" value="1"/>
</dbReference>
<reference evidence="6 7" key="1">
    <citation type="submission" date="2024-01" db="EMBL/GenBank/DDBJ databases">
        <title>Pedobacter sp. nov., isolated from oil-contaminated soil.</title>
        <authorList>
            <person name="Le N.T.T."/>
        </authorList>
    </citation>
    <scope>NUCLEOTIDE SEQUENCE [LARGE SCALE GENOMIC DNA]</scope>
    <source>
        <strain evidence="6 7">VNH31</strain>
    </source>
</reference>
<dbReference type="SUPFAM" id="SSF58100">
    <property type="entry name" value="Bacterial hemolysins"/>
    <property type="match status" value="1"/>
</dbReference>
<keyword evidence="2" id="KW-0175">Coiled coil</keyword>
<feature type="region of interest" description="Disordered" evidence="3">
    <location>
        <begin position="184"/>
        <end position="212"/>
    </location>
</feature>
<feature type="chain" id="PRO_5046709078" evidence="4">
    <location>
        <begin position="19"/>
        <end position="420"/>
    </location>
</feature>
<dbReference type="EMBL" id="JAZDQU010000001">
    <property type="protein sequence ID" value="MEE1884749.1"/>
    <property type="molecule type" value="Genomic_DNA"/>
</dbReference>
<feature type="domain" description="M23ase beta-sheet core" evidence="5">
    <location>
        <begin position="322"/>
        <end position="405"/>
    </location>
</feature>
<dbReference type="InterPro" id="IPR016047">
    <property type="entry name" value="M23ase_b-sheet_dom"/>
</dbReference>
<dbReference type="PANTHER" id="PTHR21666:SF289">
    <property type="entry name" value="L-ALA--D-GLU ENDOPEPTIDASE"/>
    <property type="match status" value="1"/>
</dbReference>
<evidence type="ECO:0000259" key="5">
    <source>
        <dbReference type="Pfam" id="PF01551"/>
    </source>
</evidence>
<comment type="caution">
    <text evidence="6">The sequence shown here is derived from an EMBL/GenBank/DDBJ whole genome shotgun (WGS) entry which is preliminary data.</text>
</comment>